<dbReference type="RefSeq" id="XP_048128244.1">
    <property type="nucleotide sequence ID" value="XM_048272287.1"/>
</dbReference>
<comment type="similarity">
    <text evidence="2">Belongs to the HMGB family.</text>
</comment>
<evidence type="ECO:0000256" key="1">
    <source>
        <dbReference type="ARBA" id="ARBA00004123"/>
    </source>
</evidence>
<dbReference type="InterPro" id="IPR031061">
    <property type="entry name" value="HMGB_plant"/>
</dbReference>
<evidence type="ECO:0000256" key="4">
    <source>
        <dbReference type="ARBA" id="ARBA00023242"/>
    </source>
</evidence>
<feature type="DNA-binding region" description="HMG box" evidence="5">
    <location>
        <begin position="10"/>
        <end position="79"/>
    </location>
</feature>
<feature type="compositionally biased region" description="Basic and acidic residues" evidence="6">
    <location>
        <begin position="200"/>
        <end position="232"/>
    </location>
</feature>
<name>A0ABM3GV76_9MYRT</name>
<dbReference type="PANTHER" id="PTHR46261">
    <property type="entry name" value="HIGH MOBILITY GROUP B PROTEIN 4-RELATED"/>
    <property type="match status" value="1"/>
</dbReference>
<dbReference type="SUPFAM" id="SSF47095">
    <property type="entry name" value="HMG-box"/>
    <property type="match status" value="3"/>
</dbReference>
<evidence type="ECO:0000259" key="7">
    <source>
        <dbReference type="PROSITE" id="PS50118"/>
    </source>
</evidence>
<feature type="region of interest" description="Disordered" evidence="6">
    <location>
        <begin position="76"/>
        <end position="116"/>
    </location>
</feature>
<dbReference type="CDD" id="cd22005">
    <property type="entry name" value="HMG-box_AtHMGB1-like"/>
    <property type="match status" value="3"/>
</dbReference>
<sequence>MEKVKYPNKPKRPSSAFFIFMEEFRKQYKQKHPHIKSVAAVGKAGGDKWKSLSDAEKAPYVAKADERKAEYEKDMKAYHKRRAEGTKEGAEESKKSRSELIIKEEDHEGSDEEEDDNFAFRIMEKVKYPNKPKRPSSAFFIFMEEFRKQYKQKHPQIKSVAAVGKAGGDKWKSLSDAEKAPYVAKADERKAKYEKDMKAYHKRRAEGTKEGAEESKKSRSELIIKEEDHEGSDGEEDDNLVFRIMEEVEHPSKPQRPSNAFFVFMEEFGKQYKLKHPHIKSIVAVFKAGVDKWRSLSDAEKAPYVAEADERKAKYEKDMKAYNKRWAEGGGLQFCLLHYGESGGS</sequence>
<protein>
    <submittedName>
        <fullName evidence="9">High mobility group protein B3-like isoform X1</fullName>
    </submittedName>
</protein>
<keyword evidence="4 5" id="KW-0539">Nucleus</keyword>
<proteinExistence type="inferred from homology"/>
<dbReference type="InterPro" id="IPR036910">
    <property type="entry name" value="HMG_box_dom_sf"/>
</dbReference>
<evidence type="ECO:0000313" key="9">
    <source>
        <dbReference type="RefSeq" id="XP_048128244.1"/>
    </source>
</evidence>
<dbReference type="Gene3D" id="1.10.30.10">
    <property type="entry name" value="High mobility group box domain"/>
    <property type="match status" value="3"/>
</dbReference>
<reference evidence="9" key="2">
    <citation type="submission" date="2025-08" db="UniProtKB">
        <authorList>
            <consortium name="RefSeq"/>
        </authorList>
    </citation>
    <scope>IDENTIFICATION</scope>
    <source>
        <tissue evidence="9">Leaf</tissue>
    </source>
</reference>
<feature type="DNA-binding region" description="HMG box" evidence="5">
    <location>
        <begin position="254"/>
        <end position="323"/>
    </location>
</feature>
<dbReference type="SMART" id="SM00398">
    <property type="entry name" value="HMG"/>
    <property type="match status" value="3"/>
</dbReference>
<dbReference type="Pfam" id="PF00505">
    <property type="entry name" value="HMG_box"/>
    <property type="match status" value="3"/>
</dbReference>
<dbReference type="InterPro" id="IPR009071">
    <property type="entry name" value="HMG_box_dom"/>
</dbReference>
<evidence type="ECO:0000256" key="6">
    <source>
        <dbReference type="SAM" id="MobiDB-lite"/>
    </source>
</evidence>
<evidence type="ECO:0000256" key="3">
    <source>
        <dbReference type="ARBA" id="ARBA00023125"/>
    </source>
</evidence>
<organism evidence="8 9">
    <name type="scientific">Rhodamnia argentea</name>
    <dbReference type="NCBI Taxonomy" id="178133"/>
    <lineage>
        <taxon>Eukaryota</taxon>
        <taxon>Viridiplantae</taxon>
        <taxon>Streptophyta</taxon>
        <taxon>Embryophyta</taxon>
        <taxon>Tracheophyta</taxon>
        <taxon>Spermatophyta</taxon>
        <taxon>Magnoliopsida</taxon>
        <taxon>eudicotyledons</taxon>
        <taxon>Gunneridae</taxon>
        <taxon>Pentapetalae</taxon>
        <taxon>rosids</taxon>
        <taxon>malvids</taxon>
        <taxon>Myrtales</taxon>
        <taxon>Myrtaceae</taxon>
        <taxon>Myrtoideae</taxon>
        <taxon>Myrteae</taxon>
        <taxon>Australasian group</taxon>
        <taxon>Rhodamnia</taxon>
    </lineage>
</organism>
<comment type="subcellular location">
    <subcellularLocation>
        <location evidence="1">Nucleus</location>
    </subcellularLocation>
</comment>
<evidence type="ECO:0000256" key="2">
    <source>
        <dbReference type="ARBA" id="ARBA00008774"/>
    </source>
</evidence>
<dbReference type="GeneID" id="115740323"/>
<dbReference type="PANTHER" id="PTHR46261:SF22">
    <property type="entry name" value="HIGH MOBILITY GROUP B PROTEIN 2-RELATED"/>
    <property type="match status" value="1"/>
</dbReference>
<feature type="domain" description="HMG box" evidence="7">
    <location>
        <begin position="132"/>
        <end position="201"/>
    </location>
</feature>
<reference evidence="8" key="1">
    <citation type="submission" date="2025-05" db="UniProtKB">
        <authorList>
            <consortium name="RefSeq"/>
        </authorList>
    </citation>
    <scope>NUCLEOTIDE SEQUENCE [LARGE SCALE GENOMIC DNA]</scope>
</reference>
<evidence type="ECO:0000313" key="8">
    <source>
        <dbReference type="Proteomes" id="UP000827889"/>
    </source>
</evidence>
<feature type="domain" description="HMG box" evidence="7">
    <location>
        <begin position="254"/>
        <end position="323"/>
    </location>
</feature>
<feature type="DNA-binding region" description="HMG box" evidence="5">
    <location>
        <begin position="132"/>
        <end position="201"/>
    </location>
</feature>
<feature type="compositionally biased region" description="Basic and acidic residues" evidence="6">
    <location>
        <begin position="76"/>
        <end position="106"/>
    </location>
</feature>
<feature type="domain" description="HMG box" evidence="7">
    <location>
        <begin position="10"/>
        <end position="79"/>
    </location>
</feature>
<accession>A0ABM3GV76</accession>
<gene>
    <name evidence="9" type="primary">LOC115740323</name>
</gene>
<keyword evidence="3 5" id="KW-0238">DNA-binding</keyword>
<dbReference type="PROSITE" id="PS50118">
    <property type="entry name" value="HMG_BOX_2"/>
    <property type="match status" value="3"/>
</dbReference>
<dbReference type="Proteomes" id="UP000827889">
    <property type="component" value="Chromosome 1"/>
</dbReference>
<evidence type="ECO:0000256" key="5">
    <source>
        <dbReference type="PROSITE-ProRule" id="PRU00267"/>
    </source>
</evidence>
<feature type="region of interest" description="Disordered" evidence="6">
    <location>
        <begin position="200"/>
        <end position="236"/>
    </location>
</feature>
<feature type="compositionally biased region" description="Acidic residues" evidence="6">
    <location>
        <begin position="107"/>
        <end position="116"/>
    </location>
</feature>
<keyword evidence="8" id="KW-1185">Reference proteome</keyword>